<proteinExistence type="predicted"/>
<name>A0A547PW63_9RHOB</name>
<dbReference type="SUPFAM" id="SSF160059">
    <property type="entry name" value="PriA/YqbF domain"/>
    <property type="match status" value="1"/>
</dbReference>
<evidence type="ECO:0000313" key="2">
    <source>
        <dbReference type="Proteomes" id="UP000318590"/>
    </source>
</evidence>
<organism evidence="1 2">
    <name type="scientific">Palleronia caenipelagi</name>
    <dbReference type="NCBI Taxonomy" id="2489174"/>
    <lineage>
        <taxon>Bacteria</taxon>
        <taxon>Pseudomonadati</taxon>
        <taxon>Pseudomonadota</taxon>
        <taxon>Alphaproteobacteria</taxon>
        <taxon>Rhodobacterales</taxon>
        <taxon>Roseobacteraceae</taxon>
        <taxon>Palleronia</taxon>
    </lineage>
</organism>
<dbReference type="Proteomes" id="UP000318590">
    <property type="component" value="Unassembled WGS sequence"/>
</dbReference>
<dbReference type="AlphaFoldDB" id="A0A547PW63"/>
<dbReference type="EMBL" id="VFSV01000020">
    <property type="protein sequence ID" value="TRD18389.1"/>
    <property type="molecule type" value="Genomic_DNA"/>
</dbReference>
<sequence>MSITHIITAVGLMADQTTFCRAGRVFAATGTPVDREEIGADDWARLEAEPHLQIREATDEEIAASEARPDPLDEQSATALAAMLDEAIRALPAEEFGKDGAPKIPALKKILPADVQARITPDLRDAVWAEMRAAGFAAPNPT</sequence>
<dbReference type="OrthoDB" id="7744408at2"/>
<protein>
    <recommendedName>
        <fullName evidence="3">Mu-like prophage FluMu N-terminal domain-containing protein</fullName>
    </recommendedName>
</protein>
<reference evidence="1 2" key="1">
    <citation type="submission" date="2019-06" db="EMBL/GenBank/DDBJ databases">
        <title>Paenimaribius caenipelagi gen. nov., sp. nov., isolated from a tidal flat.</title>
        <authorList>
            <person name="Yoon J.-H."/>
        </authorList>
    </citation>
    <scope>NUCLEOTIDE SEQUENCE [LARGE SCALE GENOMIC DNA]</scope>
    <source>
        <strain evidence="1 2">JBTF-M29</strain>
    </source>
</reference>
<accession>A0A547PW63</accession>
<gene>
    <name evidence="1" type="ORF">FEV53_12085</name>
</gene>
<evidence type="ECO:0008006" key="3">
    <source>
        <dbReference type="Google" id="ProtNLM"/>
    </source>
</evidence>
<keyword evidence="2" id="KW-1185">Reference proteome</keyword>
<comment type="caution">
    <text evidence="1">The sequence shown here is derived from an EMBL/GenBank/DDBJ whole genome shotgun (WGS) entry which is preliminary data.</text>
</comment>
<dbReference type="RefSeq" id="WP_142835061.1">
    <property type="nucleotide sequence ID" value="NZ_VFSV01000020.1"/>
</dbReference>
<evidence type="ECO:0000313" key="1">
    <source>
        <dbReference type="EMBL" id="TRD18389.1"/>
    </source>
</evidence>